<evidence type="ECO:0000259" key="5">
    <source>
        <dbReference type="PROSITE" id="PS51783"/>
    </source>
</evidence>
<dbReference type="SMART" id="SM01026">
    <property type="entry name" value="Beach"/>
    <property type="match status" value="1"/>
</dbReference>
<dbReference type="Gene3D" id="1.10.1540.10">
    <property type="entry name" value="BEACH domain"/>
    <property type="match status" value="1"/>
</dbReference>
<feature type="domain" description="BEACH-type PH" evidence="5">
    <location>
        <begin position="1223"/>
        <end position="1345"/>
    </location>
</feature>
<feature type="domain" description="BEACH" evidence="4">
    <location>
        <begin position="1377"/>
        <end position="1666"/>
    </location>
</feature>
<organism evidence="6 7">
    <name type="scientific">Serendipita vermifera MAFF 305830</name>
    <dbReference type="NCBI Taxonomy" id="933852"/>
    <lineage>
        <taxon>Eukaryota</taxon>
        <taxon>Fungi</taxon>
        <taxon>Dikarya</taxon>
        <taxon>Basidiomycota</taxon>
        <taxon>Agaricomycotina</taxon>
        <taxon>Agaricomycetes</taxon>
        <taxon>Sebacinales</taxon>
        <taxon>Serendipitaceae</taxon>
        <taxon>Serendipita</taxon>
    </lineage>
</organism>
<dbReference type="InterPro" id="IPR036322">
    <property type="entry name" value="WD40_repeat_dom_sf"/>
</dbReference>
<dbReference type="InterPro" id="IPR013320">
    <property type="entry name" value="ConA-like_dom_sf"/>
</dbReference>
<dbReference type="InterPro" id="IPR036372">
    <property type="entry name" value="BEACH_dom_sf"/>
</dbReference>
<dbReference type="InterPro" id="IPR000409">
    <property type="entry name" value="BEACH_dom"/>
</dbReference>
<dbReference type="SUPFAM" id="SSF50978">
    <property type="entry name" value="WD40 repeat-like"/>
    <property type="match status" value="1"/>
</dbReference>
<dbReference type="SUPFAM" id="SSF50729">
    <property type="entry name" value="PH domain-like"/>
    <property type="match status" value="1"/>
</dbReference>
<keyword evidence="2" id="KW-0677">Repeat</keyword>
<dbReference type="Pfam" id="PF13385">
    <property type="entry name" value="Laminin_G_3"/>
    <property type="match status" value="1"/>
</dbReference>
<dbReference type="SUPFAM" id="SSF49899">
    <property type="entry name" value="Concanavalin A-like lectins/glucanases"/>
    <property type="match status" value="1"/>
</dbReference>
<dbReference type="PROSITE" id="PS00678">
    <property type="entry name" value="WD_REPEATS_1"/>
    <property type="match status" value="1"/>
</dbReference>
<dbReference type="InterPro" id="IPR019775">
    <property type="entry name" value="WD40_repeat_CS"/>
</dbReference>
<dbReference type="Gene3D" id="2.60.120.200">
    <property type="match status" value="1"/>
</dbReference>
<proteinExistence type="predicted"/>
<dbReference type="PROSITE" id="PS50197">
    <property type="entry name" value="BEACH"/>
    <property type="match status" value="1"/>
</dbReference>
<feature type="repeat" description="WD" evidence="3">
    <location>
        <begin position="1801"/>
        <end position="1842"/>
    </location>
</feature>
<reference evidence="6 7" key="1">
    <citation type="submission" date="2014-04" db="EMBL/GenBank/DDBJ databases">
        <authorList>
            <consortium name="DOE Joint Genome Institute"/>
            <person name="Kuo A."/>
            <person name="Zuccaro A."/>
            <person name="Kohler A."/>
            <person name="Nagy L.G."/>
            <person name="Floudas D."/>
            <person name="Copeland A."/>
            <person name="Barry K.W."/>
            <person name="Cichocki N."/>
            <person name="Veneault-Fourrey C."/>
            <person name="LaButti K."/>
            <person name="Lindquist E.A."/>
            <person name="Lipzen A."/>
            <person name="Lundell T."/>
            <person name="Morin E."/>
            <person name="Murat C."/>
            <person name="Sun H."/>
            <person name="Tunlid A."/>
            <person name="Henrissat B."/>
            <person name="Grigoriev I.V."/>
            <person name="Hibbett D.S."/>
            <person name="Martin F."/>
            <person name="Nordberg H.P."/>
            <person name="Cantor M.N."/>
            <person name="Hua S.X."/>
        </authorList>
    </citation>
    <scope>NUCLEOTIDE SEQUENCE [LARGE SCALE GENOMIC DNA]</scope>
    <source>
        <strain evidence="6 7">MAFF 305830</strain>
    </source>
</reference>
<sequence>MVEEPRTKDVFRELDGFLVMVGMLSALALPEVQDQTIIDPEQRMEITRLAFAIISEAMRDHFANSMYFNKQVGYVLLQQAVTPLITDSRTSAQTMGYLLALALQNFSLSNLFMNFRTSLPTPAKIDSLIAQNEHRLGKVRLAQVVLIMIKLVDVVPRDESMQPYATLKVIERLVSLNHRNHSMLNEANLTGFVFNKLYGKSHSEEHVIDDAERTVLQRMLRRLLEMGASTAEARAIYQRTVDNDLRIDAEILDIIRSARRAKFPEYFSFDGPASIQLNEDGGRTFPCPMGFTFMAWMYIEKHPTDTPTLLFGIKHPNKWMTKLSLRPYGKLELYVPSKREPLLFDKVAIQRSKWTHVTLVWFVGKGVSPAIRLFIDGNFADSHDVSYPRLENSTSTTYHIGDESNNAQASWSMASAYLFSLPMGNELPRLFHHLGPRYFSNFQSSPLVRFFTYEAATSLSIYLQSLIDAKRTPSPELSILLKGAKDKDGPGISEEAIVFALTPFGYHEGEATLDPQDATVLNAALRRDRTREKARIKGDVVVIKPQCLDVALWKIGGAAVPLRLVELSQNSHDLTNSIGILFDNLRTSWQNSEDMERIHGYDILALALRSKLGIIDIYTFNVVFDFFGIDLSHPENATITNPLAYSIIALDFDIWAKVPSKEVQKAHLNHLTALLETSKFRRFNLKQRLSKFNIVRKLLFVLQIDMYSNDMIPLLVETIGMYIKHHFAADTAIKPVVGYLAANLHEETPGTSTPRSVITKPDHSHRRELAEQVYEVLVRNLSNQALLTKFTLALPLSRVLLLLLGEHPTSIVASQTLILLGLILNASPSFNRKFELVSGWSALKDILPFSWDPSVHVAAFDLLLGRVFVAGKPQHASGSAKIVCPYILPAILTSLAYGLDRVYAGSTLPPSTPSSGVLSHGAVFNHENYSVTSAMEVLVEELIDLHSSTSTFRQLFKSKQTTSILVNACQSFIAKIYEFPQNRNKVERLIEKITTLVAAVAADGPSDEEQKEQLLAVVKLAEHCKLRASPTDEPSSLSVDPTIIPLPSSPQHHPSSAFRRAFGAGGSSNERILRKSLARIDEWRSKTIAAEKKRRRKMMQDQKEFNRQAERYVEWRAILHSEHGIWPRPAGKYLWRLDDTEGPFRVRKKLELEHAMVPLTARLQESASREVGEPENEEVQSVVHTEVPPWEESYEFSATEAEEQQLDDDMNEDKQRRVRHELEPGDVIQDVRNVTRVTGVDASPGLLILGKTHLYMLDGLLQQEDGEIIEAHDAPKDVLLVPGTIVELDGQQPAQRWVLDRIATFSKRTFLFRDVALEIYMKDSKSIFVVFPTHQDRHEIHNKFTYLISIRAANEAVTSPGGPMIRSPFLSRVTARVFTGARDEIATAQRRWQVRELSNFAYLSILNQASGRTRCDLTQYPVFPWILQDYTSEELDLSKPETFRNLARPMGALSPAREEAAQTRYSNLESVGEPPFHYGTHFSSSMIVCHFLIRMAPFTHMFKTLQGGDWDLPDRLFTDIKRAWDSASLDSRGDVRELIPEFYTLPEFLTNSAGLEFGKQSSTGEKVNDVKLPPWAKNDPLLFITLHRQALESDYVSRNLPAWIDLIWGSKQKDVESLNVFHPLSYEGAIDLDTIEDKMEREATVGIIHNFGQTPRKLFSQPHPARMMDGRPSLPLGTMFGIAEDYQMLSQSAKPLRGSITTSVAGLYVDSFSDRILPCPDQMLYVPLYPHETVHWGSPDQSIRLHVDRKVVEVAEGARCLCAAFADSEAMVTGMDDSTVGIWKLSRSPGERTTLTWTHILRGHTDKVNTVAASRSWSLIVSGSEDCGVILWDLNRAQYVRTLKHETGVSLVAIQDSTGLIASSSKTTLQLHTINGVLVASLSLFSLDPIYSLAFHEREYSKVGVLATGSNGAITLRSWNADDTPPGETARWKWVQLHEYKYRKISNGEALPVTALKFVSESLYSADSSGNVYSWELPD</sequence>
<evidence type="ECO:0000313" key="6">
    <source>
        <dbReference type="EMBL" id="KIM24923.1"/>
    </source>
</evidence>
<dbReference type="Pfam" id="PF02138">
    <property type="entry name" value="Beach"/>
    <property type="match status" value="1"/>
</dbReference>
<dbReference type="HOGENOM" id="CLU_000175_1_1_1"/>
<reference evidence="7" key="2">
    <citation type="submission" date="2015-01" db="EMBL/GenBank/DDBJ databases">
        <title>Evolutionary Origins and Diversification of the Mycorrhizal Mutualists.</title>
        <authorList>
            <consortium name="DOE Joint Genome Institute"/>
            <consortium name="Mycorrhizal Genomics Consortium"/>
            <person name="Kohler A."/>
            <person name="Kuo A."/>
            <person name="Nagy L.G."/>
            <person name="Floudas D."/>
            <person name="Copeland A."/>
            <person name="Barry K.W."/>
            <person name="Cichocki N."/>
            <person name="Veneault-Fourrey C."/>
            <person name="LaButti K."/>
            <person name="Lindquist E.A."/>
            <person name="Lipzen A."/>
            <person name="Lundell T."/>
            <person name="Morin E."/>
            <person name="Murat C."/>
            <person name="Riley R."/>
            <person name="Ohm R."/>
            <person name="Sun H."/>
            <person name="Tunlid A."/>
            <person name="Henrissat B."/>
            <person name="Grigoriev I.V."/>
            <person name="Hibbett D.S."/>
            <person name="Martin F."/>
        </authorList>
    </citation>
    <scope>NUCLEOTIDE SEQUENCE [LARGE SCALE GENOMIC DNA]</scope>
    <source>
        <strain evidence="7">MAFF 305830</strain>
    </source>
</reference>
<dbReference type="InterPro" id="IPR001680">
    <property type="entry name" value="WD40_rpt"/>
</dbReference>
<dbReference type="InterPro" id="IPR011993">
    <property type="entry name" value="PH-like_dom_sf"/>
</dbReference>
<dbReference type="PROSITE" id="PS50294">
    <property type="entry name" value="WD_REPEATS_REGION"/>
    <property type="match status" value="1"/>
</dbReference>
<dbReference type="PANTHER" id="PTHR46108">
    <property type="entry name" value="BLUE CHEESE"/>
    <property type="match status" value="1"/>
</dbReference>
<dbReference type="InterPro" id="IPR051944">
    <property type="entry name" value="BEACH_domain_protein"/>
</dbReference>
<dbReference type="InterPro" id="IPR056252">
    <property type="entry name" value="Alfy-like_Arm-like"/>
</dbReference>
<dbReference type="CDD" id="cd06071">
    <property type="entry name" value="Beach"/>
    <property type="match status" value="1"/>
</dbReference>
<evidence type="ECO:0000259" key="4">
    <source>
        <dbReference type="PROSITE" id="PS50197"/>
    </source>
</evidence>
<dbReference type="SUPFAM" id="SSF81837">
    <property type="entry name" value="BEACH domain"/>
    <property type="match status" value="1"/>
</dbReference>
<dbReference type="PROSITE" id="PS51783">
    <property type="entry name" value="PH_BEACH"/>
    <property type="match status" value="1"/>
</dbReference>
<dbReference type="Gene3D" id="2.130.10.10">
    <property type="entry name" value="YVTN repeat-like/Quinoprotein amine dehydrogenase"/>
    <property type="match status" value="1"/>
</dbReference>
<name>A0A0C2WEN8_SERVB</name>
<dbReference type="STRING" id="933852.A0A0C2WEN8"/>
<accession>A0A0C2WEN8</accession>
<dbReference type="Proteomes" id="UP000054097">
    <property type="component" value="Unassembled WGS sequence"/>
</dbReference>
<evidence type="ECO:0000256" key="1">
    <source>
        <dbReference type="ARBA" id="ARBA00022574"/>
    </source>
</evidence>
<dbReference type="Gene3D" id="2.30.29.30">
    <property type="entry name" value="Pleckstrin-homology domain (PH domain)/Phosphotyrosine-binding domain (PTB)"/>
    <property type="match status" value="1"/>
</dbReference>
<dbReference type="PANTHER" id="PTHR46108:SF4">
    <property type="entry name" value="BLUE CHEESE"/>
    <property type="match status" value="1"/>
</dbReference>
<keyword evidence="1 3" id="KW-0853">WD repeat</keyword>
<evidence type="ECO:0008006" key="8">
    <source>
        <dbReference type="Google" id="ProtNLM"/>
    </source>
</evidence>
<dbReference type="InterPro" id="IPR023362">
    <property type="entry name" value="PH-BEACH_dom"/>
</dbReference>
<dbReference type="EMBL" id="KN824319">
    <property type="protein sequence ID" value="KIM24923.1"/>
    <property type="molecule type" value="Genomic_DNA"/>
</dbReference>
<evidence type="ECO:0000256" key="2">
    <source>
        <dbReference type="ARBA" id="ARBA00022737"/>
    </source>
</evidence>
<keyword evidence="7" id="KW-1185">Reference proteome</keyword>
<dbReference type="SMART" id="SM00320">
    <property type="entry name" value="WD40"/>
    <property type="match status" value="5"/>
</dbReference>
<evidence type="ECO:0000313" key="7">
    <source>
        <dbReference type="Proteomes" id="UP000054097"/>
    </source>
</evidence>
<dbReference type="PROSITE" id="PS50082">
    <property type="entry name" value="WD_REPEATS_2"/>
    <property type="match status" value="1"/>
</dbReference>
<dbReference type="OrthoDB" id="26681at2759"/>
<protein>
    <recommendedName>
        <fullName evidence="8">Beach-domain-containing protein</fullName>
    </recommendedName>
</protein>
<dbReference type="Pfam" id="PF23295">
    <property type="entry name" value="Arm_4"/>
    <property type="match status" value="1"/>
</dbReference>
<dbReference type="InterPro" id="IPR015943">
    <property type="entry name" value="WD40/YVTN_repeat-like_dom_sf"/>
</dbReference>
<dbReference type="Pfam" id="PF14844">
    <property type="entry name" value="PH_BEACH"/>
    <property type="match status" value="1"/>
</dbReference>
<evidence type="ECO:0000256" key="3">
    <source>
        <dbReference type="PROSITE-ProRule" id="PRU00221"/>
    </source>
</evidence>
<gene>
    <name evidence="6" type="ORF">M408DRAFT_228584</name>
</gene>